<dbReference type="EMBL" id="JAUTXU010000020">
    <property type="protein sequence ID" value="KAK3720789.1"/>
    <property type="molecule type" value="Genomic_DNA"/>
</dbReference>
<comment type="caution">
    <text evidence="1">The sequence shown here is derived from an EMBL/GenBank/DDBJ whole genome shotgun (WGS) entry which is preliminary data.</text>
</comment>
<dbReference type="Proteomes" id="UP001281147">
    <property type="component" value="Unassembled WGS sequence"/>
</dbReference>
<accession>A0ACC3NPG4</accession>
<keyword evidence="2" id="KW-1185">Reference proteome</keyword>
<gene>
    <name evidence="1" type="ORF">LTR37_003452</name>
</gene>
<protein>
    <submittedName>
        <fullName evidence="1">Uncharacterized protein</fullName>
    </submittedName>
</protein>
<name>A0ACC3NPG4_9PEZI</name>
<evidence type="ECO:0000313" key="2">
    <source>
        <dbReference type="Proteomes" id="UP001281147"/>
    </source>
</evidence>
<evidence type="ECO:0000313" key="1">
    <source>
        <dbReference type="EMBL" id="KAK3720789.1"/>
    </source>
</evidence>
<organism evidence="1 2">
    <name type="scientific">Vermiconidia calcicola</name>
    <dbReference type="NCBI Taxonomy" id="1690605"/>
    <lineage>
        <taxon>Eukaryota</taxon>
        <taxon>Fungi</taxon>
        <taxon>Dikarya</taxon>
        <taxon>Ascomycota</taxon>
        <taxon>Pezizomycotina</taxon>
        <taxon>Dothideomycetes</taxon>
        <taxon>Dothideomycetidae</taxon>
        <taxon>Mycosphaerellales</taxon>
        <taxon>Extremaceae</taxon>
        <taxon>Vermiconidia</taxon>
    </lineage>
</organism>
<sequence>MTAVRREASERQLQAQRDFSRWIGEGLGPVDALYCYCGADCKKSLEEDKEEEEEEEVDGQECKQLALYSSHVKSLNNSTSALGSYNVTTLILQHLNDSLSVYLQPATPQFTPADLPRKEDLCLCRACESLSLSTHRIAAALNDCTEGSAEYNILWDAQWSLTESYLELHRLHRPDLYDSKQSGEANGDLRADTTEPEYENHGTSKFMVCDHCHGHALPCTEAPVCEQCVLSEIPCVHRLCDLEPDSRENCPRSNCRYAHRDHLQLPDDWMYSANDYIILPGRLRQYLADGKLPRLMWEAADDVEVDLDQAAVERQRRAREEFDRCVSEGNGSLEDLQCSCGPRCGLTLEADEDGGKAVAQCRPSLYRANSEERDRIARNAAWALNVSWEPENASWAPDDS</sequence>
<reference evidence="1" key="1">
    <citation type="submission" date="2023-07" db="EMBL/GenBank/DDBJ databases">
        <title>Black Yeasts Isolated from many extreme environments.</title>
        <authorList>
            <person name="Coleine C."/>
            <person name="Stajich J.E."/>
            <person name="Selbmann L."/>
        </authorList>
    </citation>
    <scope>NUCLEOTIDE SEQUENCE</scope>
    <source>
        <strain evidence="1">CCFEE 5714</strain>
    </source>
</reference>
<proteinExistence type="predicted"/>